<reference evidence="1 2" key="2">
    <citation type="journal article" date="2017" name="Genome Biol.">
        <title>New reference genome sequences of hot pepper reveal the massive evolution of plant disease-resistance genes by retroduplication.</title>
        <authorList>
            <person name="Kim S."/>
            <person name="Park J."/>
            <person name="Yeom S.I."/>
            <person name="Kim Y.M."/>
            <person name="Seo E."/>
            <person name="Kim K.T."/>
            <person name="Kim M.S."/>
            <person name="Lee J.M."/>
            <person name="Cheong K."/>
            <person name="Shin H.S."/>
            <person name="Kim S.B."/>
            <person name="Han K."/>
            <person name="Lee J."/>
            <person name="Park M."/>
            <person name="Lee H.A."/>
            <person name="Lee H.Y."/>
            <person name="Lee Y."/>
            <person name="Oh S."/>
            <person name="Lee J.H."/>
            <person name="Choi E."/>
            <person name="Choi E."/>
            <person name="Lee S.E."/>
            <person name="Jeon J."/>
            <person name="Kim H."/>
            <person name="Choi G."/>
            <person name="Song H."/>
            <person name="Lee J."/>
            <person name="Lee S.C."/>
            <person name="Kwon J.K."/>
            <person name="Lee H.Y."/>
            <person name="Koo N."/>
            <person name="Hong Y."/>
            <person name="Kim R.W."/>
            <person name="Kang W.H."/>
            <person name="Huh J.H."/>
            <person name="Kang B.C."/>
            <person name="Yang T.J."/>
            <person name="Lee Y.H."/>
            <person name="Bennetzen J.L."/>
            <person name="Choi D."/>
        </authorList>
    </citation>
    <scope>NUCLEOTIDE SEQUENCE [LARGE SCALE GENOMIC DNA]</scope>
    <source>
        <strain evidence="2">cv. CM334</strain>
    </source>
</reference>
<gene>
    <name evidence="1" type="ORF">T459_33674</name>
</gene>
<organism evidence="1 2">
    <name type="scientific">Capsicum annuum</name>
    <name type="common">Capsicum pepper</name>
    <dbReference type="NCBI Taxonomy" id="4072"/>
    <lineage>
        <taxon>Eukaryota</taxon>
        <taxon>Viridiplantae</taxon>
        <taxon>Streptophyta</taxon>
        <taxon>Embryophyta</taxon>
        <taxon>Tracheophyta</taxon>
        <taxon>Spermatophyta</taxon>
        <taxon>Magnoliopsida</taxon>
        <taxon>eudicotyledons</taxon>
        <taxon>Gunneridae</taxon>
        <taxon>Pentapetalae</taxon>
        <taxon>asterids</taxon>
        <taxon>lamiids</taxon>
        <taxon>Solanales</taxon>
        <taxon>Solanaceae</taxon>
        <taxon>Solanoideae</taxon>
        <taxon>Capsiceae</taxon>
        <taxon>Capsicum</taxon>
    </lineage>
</organism>
<evidence type="ECO:0000313" key="1">
    <source>
        <dbReference type="EMBL" id="PHT62457.1"/>
    </source>
</evidence>
<dbReference type="OMA" id="XLELEEP"/>
<dbReference type="GO" id="GO:0019774">
    <property type="term" value="C:proteasome core complex, beta-subunit complex"/>
    <property type="evidence" value="ECO:0000318"/>
    <property type="project" value="GO_Central"/>
</dbReference>
<name>A0A2G2XY62_CAPAN</name>
<dbReference type="GO" id="GO:0043161">
    <property type="term" value="P:proteasome-mediated ubiquitin-dependent protein catabolic process"/>
    <property type="evidence" value="ECO:0000318"/>
    <property type="project" value="GO_Central"/>
</dbReference>
<dbReference type="GO" id="GO:0005829">
    <property type="term" value="C:cytosol"/>
    <property type="evidence" value="ECO:0000318"/>
    <property type="project" value="GO_Central"/>
</dbReference>
<dbReference type="AlphaFoldDB" id="A0A2G2XY62"/>
<dbReference type="STRING" id="4072.A0A2G2XY62"/>
<dbReference type="Proteomes" id="UP000222542">
    <property type="component" value="Unassembled WGS sequence"/>
</dbReference>
<reference evidence="1 2" key="1">
    <citation type="journal article" date="2014" name="Nat. Genet.">
        <title>Genome sequence of the hot pepper provides insights into the evolution of pungency in Capsicum species.</title>
        <authorList>
            <person name="Kim S."/>
            <person name="Park M."/>
            <person name="Yeom S.I."/>
            <person name="Kim Y.M."/>
            <person name="Lee J.M."/>
            <person name="Lee H.A."/>
            <person name="Seo E."/>
            <person name="Choi J."/>
            <person name="Cheong K."/>
            <person name="Kim K.T."/>
            <person name="Jung K."/>
            <person name="Lee G.W."/>
            <person name="Oh S.K."/>
            <person name="Bae C."/>
            <person name="Kim S.B."/>
            <person name="Lee H.Y."/>
            <person name="Kim S.Y."/>
            <person name="Kim M.S."/>
            <person name="Kang B.C."/>
            <person name="Jo Y.D."/>
            <person name="Yang H.B."/>
            <person name="Jeong H.J."/>
            <person name="Kang W.H."/>
            <person name="Kwon J.K."/>
            <person name="Shin C."/>
            <person name="Lim J.Y."/>
            <person name="Park J.H."/>
            <person name="Huh J.H."/>
            <person name="Kim J.S."/>
            <person name="Kim B.D."/>
            <person name="Cohen O."/>
            <person name="Paran I."/>
            <person name="Suh M.C."/>
            <person name="Lee S.B."/>
            <person name="Kim Y.K."/>
            <person name="Shin Y."/>
            <person name="Noh S.J."/>
            <person name="Park J."/>
            <person name="Seo Y.S."/>
            <person name="Kwon S.Y."/>
            <person name="Kim H.A."/>
            <person name="Park J.M."/>
            <person name="Kim H.J."/>
            <person name="Choi S.B."/>
            <person name="Bosland P.W."/>
            <person name="Reeves G."/>
            <person name="Jo S.H."/>
            <person name="Lee B.W."/>
            <person name="Cho H.T."/>
            <person name="Choi H.S."/>
            <person name="Lee M.S."/>
            <person name="Yu Y."/>
            <person name="Do Choi Y."/>
            <person name="Park B.S."/>
            <person name="van Deynze A."/>
            <person name="Ashrafi H."/>
            <person name="Hill T."/>
            <person name="Kim W.T."/>
            <person name="Pai H.S."/>
            <person name="Ahn H.K."/>
            <person name="Yeam I."/>
            <person name="Giovannoni J.J."/>
            <person name="Rose J.K."/>
            <person name="Sorensen I."/>
            <person name="Lee S.J."/>
            <person name="Kim R.W."/>
            <person name="Choi I.Y."/>
            <person name="Choi B.S."/>
            <person name="Lim J.S."/>
            <person name="Lee Y.H."/>
            <person name="Choi D."/>
        </authorList>
    </citation>
    <scope>NUCLEOTIDE SEQUENCE [LARGE SCALE GENOMIC DNA]</scope>
    <source>
        <strain evidence="2">cv. CM334</strain>
    </source>
</reference>
<dbReference type="Gramene" id="PHT62457">
    <property type="protein sequence ID" value="PHT62457"/>
    <property type="gene ID" value="T459_33674"/>
</dbReference>
<dbReference type="InterPro" id="IPR001353">
    <property type="entry name" value="Proteasome_sua/b"/>
</dbReference>
<dbReference type="GO" id="GO:0004175">
    <property type="term" value="F:endopeptidase activity"/>
    <property type="evidence" value="ECO:0000318"/>
    <property type="project" value="GO_Central"/>
</dbReference>
<accession>A0A2G2XY62</accession>
<comment type="caution">
    <text evidence="1">The sequence shown here is derived from an EMBL/GenBank/DDBJ whole genome shotgun (WGS) entry which is preliminary data.</text>
</comment>
<dbReference type="EMBL" id="AYRZ02000076">
    <property type="protein sequence ID" value="PHT62457.1"/>
    <property type="molecule type" value="Genomic_DNA"/>
</dbReference>
<dbReference type="InterPro" id="IPR029055">
    <property type="entry name" value="Ntn_hydrolases_N"/>
</dbReference>
<dbReference type="Gene3D" id="3.60.20.10">
    <property type="entry name" value="Glutamine Phosphoribosylpyrophosphate, subunit 1, domain 1"/>
    <property type="match status" value="1"/>
</dbReference>
<proteinExistence type="predicted"/>
<sequence>MLSAYNNTTRDILQTGVIIGGAKKIHEISLGGIVLEKSNFGIGGYGASYLHNFMDKEWKKGMKVEEAEELVLKTLSLSFALSGIRSYGIQTANVNSRGVTKSFHPYDILPISQEELELRVCDWREGVA</sequence>
<dbReference type="Pfam" id="PF00227">
    <property type="entry name" value="Proteasome"/>
    <property type="match status" value="1"/>
</dbReference>
<dbReference type="GO" id="GO:0005634">
    <property type="term" value="C:nucleus"/>
    <property type="evidence" value="ECO:0000318"/>
    <property type="project" value="GO_Central"/>
</dbReference>
<dbReference type="SUPFAM" id="SSF56235">
    <property type="entry name" value="N-terminal nucleophile aminohydrolases (Ntn hydrolases)"/>
    <property type="match status" value="1"/>
</dbReference>
<keyword evidence="2" id="KW-1185">Reference proteome</keyword>
<protein>
    <submittedName>
        <fullName evidence="1">Uncharacterized protein</fullName>
    </submittedName>
</protein>
<evidence type="ECO:0000313" key="2">
    <source>
        <dbReference type="Proteomes" id="UP000222542"/>
    </source>
</evidence>